<dbReference type="GO" id="GO:0010181">
    <property type="term" value="F:FMN binding"/>
    <property type="evidence" value="ECO:0007669"/>
    <property type="project" value="InterPro"/>
</dbReference>
<protein>
    <submittedName>
        <fullName evidence="4">NADH:flavin oxidoreductase</fullName>
    </submittedName>
</protein>
<dbReference type="GO" id="GO:0016491">
    <property type="term" value="F:oxidoreductase activity"/>
    <property type="evidence" value="ECO:0007669"/>
    <property type="project" value="UniProtKB-KW"/>
</dbReference>
<accession>A0A6L7I045</accession>
<dbReference type="Pfam" id="PF00724">
    <property type="entry name" value="Oxidored_FMN"/>
    <property type="match status" value="1"/>
</dbReference>
<comment type="caution">
    <text evidence="4">The sequence shown here is derived from an EMBL/GenBank/DDBJ whole genome shotgun (WGS) entry which is preliminary data.</text>
</comment>
<gene>
    <name evidence="4" type="ORF">GNT65_14830</name>
</gene>
<dbReference type="Gene3D" id="3.20.20.70">
    <property type="entry name" value="Aldolase class I"/>
    <property type="match status" value="1"/>
</dbReference>
<dbReference type="PANTHER" id="PTHR43656">
    <property type="entry name" value="BINDING OXIDOREDUCTASE, PUTATIVE (AFU_ORTHOLOGUE AFUA_2G08260)-RELATED"/>
    <property type="match status" value="1"/>
</dbReference>
<sequence length="372" mass="39985">MATTSFTHPQLFSRAGKSAKNKAVLAPLTHNMSEDNGDLSSDEMAWLSLCARGGFGTLILAATQVLPGGRCWQGQPGLMSDFQQGQLAKVAAMARRHRVLTIVQLHHGGVRASVELNERAPMGPSAIAAGGRYPLGVEEMSGEQIAELTEGFVSAAQRAYEAGMDGVELHGAHNFLLCNFLNPTLNLRSDEWGGSVFKRTKMLRDIIAEIRRRLPRNFIVGVRLSPESYANVRGIALSHQMEVANILATQDIDYLHFSMGDSFKAPNEGEGSSLLAHIREGFTGDIPLMVAGNIADGLSAQQALHLGADMVAVGRAALGNPDWFNRVATRTKLVNPPFSRKQLSLNGFNAKGLQYLLSVPGLVASTEDGAQV</sequence>
<evidence type="ECO:0000256" key="1">
    <source>
        <dbReference type="ARBA" id="ARBA00022630"/>
    </source>
</evidence>
<name>A0A6L7I045_9GAMM</name>
<dbReference type="PANTHER" id="PTHR43656:SF2">
    <property type="entry name" value="BINDING OXIDOREDUCTASE, PUTATIVE (AFU_ORTHOLOGUE AFUA_2G08260)-RELATED"/>
    <property type="match status" value="1"/>
</dbReference>
<evidence type="ECO:0000259" key="3">
    <source>
        <dbReference type="Pfam" id="PF00724"/>
    </source>
</evidence>
<evidence type="ECO:0000313" key="5">
    <source>
        <dbReference type="Proteomes" id="UP000474778"/>
    </source>
</evidence>
<dbReference type="AlphaFoldDB" id="A0A6L7I045"/>
<evidence type="ECO:0000256" key="2">
    <source>
        <dbReference type="ARBA" id="ARBA00023002"/>
    </source>
</evidence>
<proteinExistence type="predicted"/>
<dbReference type="RefSeq" id="WP_160797527.1">
    <property type="nucleotide sequence ID" value="NZ_WRPA01000013.1"/>
</dbReference>
<keyword evidence="5" id="KW-1185">Reference proteome</keyword>
<dbReference type="CDD" id="cd02803">
    <property type="entry name" value="OYE_like_FMN_family"/>
    <property type="match status" value="1"/>
</dbReference>
<keyword evidence="2" id="KW-0560">Oxidoreductase</keyword>
<dbReference type="InterPro" id="IPR001155">
    <property type="entry name" value="OxRdtase_FMN_N"/>
</dbReference>
<dbReference type="Proteomes" id="UP000474778">
    <property type="component" value="Unassembled WGS sequence"/>
</dbReference>
<organism evidence="4 5">
    <name type="scientific">Shewanella insulae</name>
    <dbReference type="NCBI Taxonomy" id="2681496"/>
    <lineage>
        <taxon>Bacteria</taxon>
        <taxon>Pseudomonadati</taxon>
        <taxon>Pseudomonadota</taxon>
        <taxon>Gammaproteobacteria</taxon>
        <taxon>Alteromonadales</taxon>
        <taxon>Shewanellaceae</taxon>
        <taxon>Shewanella</taxon>
    </lineage>
</organism>
<reference evidence="4 5" key="1">
    <citation type="submission" date="2019-12" db="EMBL/GenBank/DDBJ databases">
        <title>Shewanella insulae sp. nov., isolated from a tidal flat.</title>
        <authorList>
            <person name="Yoon J.-H."/>
        </authorList>
    </citation>
    <scope>NUCLEOTIDE SEQUENCE [LARGE SCALE GENOMIC DNA]</scope>
    <source>
        <strain evidence="4 5">JBTF-M18</strain>
    </source>
</reference>
<dbReference type="EMBL" id="WRPA01000013">
    <property type="protein sequence ID" value="MXR69935.1"/>
    <property type="molecule type" value="Genomic_DNA"/>
</dbReference>
<evidence type="ECO:0000313" key="4">
    <source>
        <dbReference type="EMBL" id="MXR69935.1"/>
    </source>
</evidence>
<keyword evidence="1" id="KW-0285">Flavoprotein</keyword>
<feature type="domain" description="NADH:flavin oxidoreductase/NADH oxidase N-terminal" evidence="3">
    <location>
        <begin position="20"/>
        <end position="329"/>
    </location>
</feature>
<dbReference type="InterPro" id="IPR051799">
    <property type="entry name" value="NADH_flavin_oxidoreductase"/>
</dbReference>
<dbReference type="InterPro" id="IPR013785">
    <property type="entry name" value="Aldolase_TIM"/>
</dbReference>
<dbReference type="SUPFAM" id="SSF51395">
    <property type="entry name" value="FMN-linked oxidoreductases"/>
    <property type="match status" value="1"/>
</dbReference>